<proteinExistence type="predicted"/>
<organism evidence="2 3">
    <name type="scientific">Lasiosphaeria hispida</name>
    <dbReference type="NCBI Taxonomy" id="260671"/>
    <lineage>
        <taxon>Eukaryota</taxon>
        <taxon>Fungi</taxon>
        <taxon>Dikarya</taxon>
        <taxon>Ascomycota</taxon>
        <taxon>Pezizomycotina</taxon>
        <taxon>Sordariomycetes</taxon>
        <taxon>Sordariomycetidae</taxon>
        <taxon>Sordariales</taxon>
        <taxon>Lasiosphaeriaceae</taxon>
        <taxon>Lasiosphaeria</taxon>
    </lineage>
</organism>
<protein>
    <recommendedName>
        <fullName evidence="4">Secreted protein</fullName>
    </recommendedName>
</protein>
<evidence type="ECO:0008006" key="4">
    <source>
        <dbReference type="Google" id="ProtNLM"/>
    </source>
</evidence>
<gene>
    <name evidence="2" type="ORF">B0T25DRAFT_201975</name>
</gene>
<dbReference type="EMBL" id="JAUIQD010000004">
    <property type="protein sequence ID" value="KAK3353106.1"/>
    <property type="molecule type" value="Genomic_DNA"/>
</dbReference>
<dbReference type="Proteomes" id="UP001275084">
    <property type="component" value="Unassembled WGS sequence"/>
</dbReference>
<evidence type="ECO:0000313" key="3">
    <source>
        <dbReference type="Proteomes" id="UP001275084"/>
    </source>
</evidence>
<reference evidence="2" key="2">
    <citation type="submission" date="2023-06" db="EMBL/GenBank/DDBJ databases">
        <authorList>
            <consortium name="Lawrence Berkeley National Laboratory"/>
            <person name="Haridas S."/>
            <person name="Hensen N."/>
            <person name="Bonometti L."/>
            <person name="Westerberg I."/>
            <person name="Brannstrom I.O."/>
            <person name="Guillou S."/>
            <person name="Cros-Aarteil S."/>
            <person name="Calhoun S."/>
            <person name="Kuo A."/>
            <person name="Mondo S."/>
            <person name="Pangilinan J."/>
            <person name="Riley R."/>
            <person name="Labutti K."/>
            <person name="Andreopoulos B."/>
            <person name="Lipzen A."/>
            <person name="Chen C."/>
            <person name="Yanf M."/>
            <person name="Daum C."/>
            <person name="Ng V."/>
            <person name="Clum A."/>
            <person name="Steindorff A."/>
            <person name="Ohm R."/>
            <person name="Martin F."/>
            <person name="Silar P."/>
            <person name="Natvig D."/>
            <person name="Lalanne C."/>
            <person name="Gautier V."/>
            <person name="Ament-Velasquez S.L."/>
            <person name="Kruys A."/>
            <person name="Hutchinson M.I."/>
            <person name="Powell A.J."/>
            <person name="Barry K."/>
            <person name="Miller A.N."/>
            <person name="Grigoriev I.V."/>
            <person name="Debuchy R."/>
            <person name="Gladieux P."/>
            <person name="Thoren M.H."/>
            <person name="Johannesson H."/>
        </authorList>
    </citation>
    <scope>NUCLEOTIDE SEQUENCE</scope>
    <source>
        <strain evidence="2">CBS 955.72</strain>
    </source>
</reference>
<feature type="chain" id="PRO_5042615933" description="Secreted protein" evidence="1">
    <location>
        <begin position="16"/>
        <end position="156"/>
    </location>
</feature>
<reference evidence="2" key="1">
    <citation type="journal article" date="2023" name="Mol. Phylogenet. Evol.">
        <title>Genome-scale phylogeny and comparative genomics of the fungal order Sordariales.</title>
        <authorList>
            <person name="Hensen N."/>
            <person name="Bonometti L."/>
            <person name="Westerberg I."/>
            <person name="Brannstrom I.O."/>
            <person name="Guillou S."/>
            <person name="Cros-Aarteil S."/>
            <person name="Calhoun S."/>
            <person name="Haridas S."/>
            <person name="Kuo A."/>
            <person name="Mondo S."/>
            <person name="Pangilinan J."/>
            <person name="Riley R."/>
            <person name="LaButti K."/>
            <person name="Andreopoulos B."/>
            <person name="Lipzen A."/>
            <person name="Chen C."/>
            <person name="Yan M."/>
            <person name="Daum C."/>
            <person name="Ng V."/>
            <person name="Clum A."/>
            <person name="Steindorff A."/>
            <person name="Ohm R.A."/>
            <person name="Martin F."/>
            <person name="Silar P."/>
            <person name="Natvig D.O."/>
            <person name="Lalanne C."/>
            <person name="Gautier V."/>
            <person name="Ament-Velasquez S.L."/>
            <person name="Kruys A."/>
            <person name="Hutchinson M.I."/>
            <person name="Powell A.J."/>
            <person name="Barry K."/>
            <person name="Miller A.N."/>
            <person name="Grigoriev I.V."/>
            <person name="Debuchy R."/>
            <person name="Gladieux P."/>
            <person name="Hiltunen Thoren M."/>
            <person name="Johannesson H."/>
        </authorList>
    </citation>
    <scope>NUCLEOTIDE SEQUENCE</scope>
    <source>
        <strain evidence="2">CBS 955.72</strain>
    </source>
</reference>
<keyword evidence="3" id="KW-1185">Reference proteome</keyword>
<sequence>MALAAACLLPWKLLARPAAGYISNTRPAFVPLAILSPPLLISSQTLSPDSSISNSPLITAIPSPPFWGSTLFKSTRCLVFLLAIRAHRTQVQATYLQSHKRNKQTAPLTLPRFVLALLPTSVTASDCPRRPLDSDSVILPRYLHLHVQGPSSQRPY</sequence>
<accession>A0AAJ0ME42</accession>
<comment type="caution">
    <text evidence="2">The sequence shown here is derived from an EMBL/GenBank/DDBJ whole genome shotgun (WGS) entry which is preliminary data.</text>
</comment>
<keyword evidence="1" id="KW-0732">Signal</keyword>
<name>A0AAJ0ME42_9PEZI</name>
<dbReference type="AlphaFoldDB" id="A0AAJ0ME42"/>
<feature type="signal peptide" evidence="1">
    <location>
        <begin position="1"/>
        <end position="15"/>
    </location>
</feature>
<evidence type="ECO:0000256" key="1">
    <source>
        <dbReference type="SAM" id="SignalP"/>
    </source>
</evidence>
<evidence type="ECO:0000313" key="2">
    <source>
        <dbReference type="EMBL" id="KAK3353106.1"/>
    </source>
</evidence>